<protein>
    <submittedName>
        <fullName evidence="2">Uncharacterized protein</fullName>
    </submittedName>
</protein>
<name>A0A223ARR6_9FIRM</name>
<keyword evidence="1" id="KW-1133">Transmembrane helix</keyword>
<gene>
    <name evidence="2" type="ORF">AXF17_03490</name>
</gene>
<accession>A0A223ARR6</accession>
<proteinExistence type="predicted"/>
<dbReference type="EMBL" id="CP016199">
    <property type="protein sequence ID" value="ASS37609.1"/>
    <property type="molecule type" value="Genomic_DNA"/>
</dbReference>
<feature type="transmembrane region" description="Helical" evidence="1">
    <location>
        <begin position="60"/>
        <end position="82"/>
    </location>
</feature>
<evidence type="ECO:0000256" key="1">
    <source>
        <dbReference type="SAM" id="Phobius"/>
    </source>
</evidence>
<reference evidence="3" key="1">
    <citation type="submission" date="2016-05" db="EMBL/GenBank/DDBJ databases">
        <authorList>
            <person name="Holder M.E."/>
            <person name="Ajami N.J."/>
            <person name="Petrosino J.F."/>
        </authorList>
    </citation>
    <scope>NUCLEOTIDE SEQUENCE [LARGE SCALE GENOMIC DNA]</scope>
    <source>
        <strain evidence="3">ATCC 700696</strain>
    </source>
</reference>
<dbReference type="AlphaFoldDB" id="A0A223ARR6"/>
<evidence type="ECO:0000313" key="2">
    <source>
        <dbReference type="EMBL" id="ASS37609.1"/>
    </source>
</evidence>
<keyword evidence="3" id="KW-1185">Reference proteome</keyword>
<feature type="transmembrane region" description="Helical" evidence="1">
    <location>
        <begin position="103"/>
        <end position="124"/>
    </location>
</feature>
<feature type="transmembrane region" description="Helical" evidence="1">
    <location>
        <begin position="34"/>
        <end position="54"/>
    </location>
</feature>
<organism evidence="2 3">
    <name type="scientific">Mogibacterium pumilum</name>
    <dbReference type="NCBI Taxonomy" id="86332"/>
    <lineage>
        <taxon>Bacteria</taxon>
        <taxon>Bacillati</taxon>
        <taxon>Bacillota</taxon>
        <taxon>Clostridia</taxon>
        <taxon>Peptostreptococcales</taxon>
        <taxon>Anaerovoracaceae</taxon>
        <taxon>Mogibacterium</taxon>
    </lineage>
</organism>
<keyword evidence="1" id="KW-0812">Transmembrane</keyword>
<sequence length="250" mass="29025">MVFNYIKESEMESKEKIASFIEYHNIIRPIEYPLFVAPFLSIIMSVLYVIGYFSEQKYSTTREICIVGLICSIICFCISMKLRRMCLQIFSNNPGKGMYSAEIIQYVGLIFHSIIYIEFVTSWWKRDIYLIVATLFILLLISGSICVTVLTIKYRLNKRIYLNKKRTNFNKVAVFSSTSFISAVFIIKSVVLNNLESNMPVLILLMLISCMIISVILSTAYYLKLKYAKEYGLEEYLPTKPHPSKFTGWK</sequence>
<evidence type="ECO:0000313" key="3">
    <source>
        <dbReference type="Proteomes" id="UP000214689"/>
    </source>
</evidence>
<feature type="transmembrane region" description="Helical" evidence="1">
    <location>
        <begin position="203"/>
        <end position="223"/>
    </location>
</feature>
<dbReference type="Proteomes" id="UP000214689">
    <property type="component" value="Chromosome"/>
</dbReference>
<keyword evidence="1" id="KW-0472">Membrane</keyword>
<feature type="transmembrane region" description="Helical" evidence="1">
    <location>
        <begin position="130"/>
        <end position="152"/>
    </location>
</feature>
<feature type="transmembrane region" description="Helical" evidence="1">
    <location>
        <begin position="172"/>
        <end position="191"/>
    </location>
</feature>